<dbReference type="STRING" id="199890.A0A182P652"/>
<reference evidence="2" key="2">
    <citation type="submission" date="2020-05" db="UniProtKB">
        <authorList>
            <consortium name="EnsemblMetazoa"/>
        </authorList>
    </citation>
    <scope>IDENTIFICATION</scope>
    <source>
        <strain evidence="2">Epiroticus2</strain>
    </source>
</reference>
<proteinExistence type="predicted"/>
<protein>
    <submittedName>
        <fullName evidence="2">Uncharacterized protein</fullName>
    </submittedName>
</protein>
<evidence type="ECO:0000313" key="2">
    <source>
        <dbReference type="EnsemblMetazoa" id="AEPI002400-PA"/>
    </source>
</evidence>
<name>A0A182P652_9DIPT</name>
<reference evidence="3" key="1">
    <citation type="submission" date="2013-03" db="EMBL/GenBank/DDBJ databases">
        <title>The Genome Sequence of Anopheles epiroticus epiroticus2.</title>
        <authorList>
            <consortium name="The Broad Institute Genomics Platform"/>
            <person name="Neafsey D.E."/>
            <person name="Howell P."/>
            <person name="Walker B."/>
            <person name="Young S.K."/>
            <person name="Zeng Q."/>
            <person name="Gargeya S."/>
            <person name="Fitzgerald M."/>
            <person name="Haas B."/>
            <person name="Abouelleil A."/>
            <person name="Allen A.W."/>
            <person name="Alvarado L."/>
            <person name="Arachchi H.M."/>
            <person name="Berlin A.M."/>
            <person name="Chapman S.B."/>
            <person name="Gainer-Dewar J."/>
            <person name="Goldberg J."/>
            <person name="Griggs A."/>
            <person name="Gujja S."/>
            <person name="Hansen M."/>
            <person name="Howarth C."/>
            <person name="Imamovic A."/>
            <person name="Ireland A."/>
            <person name="Larimer J."/>
            <person name="McCowan C."/>
            <person name="Murphy C."/>
            <person name="Pearson M."/>
            <person name="Poon T.W."/>
            <person name="Priest M."/>
            <person name="Roberts A."/>
            <person name="Saif S."/>
            <person name="Shea T."/>
            <person name="Sisk P."/>
            <person name="Sykes S."/>
            <person name="Wortman J."/>
            <person name="Nusbaum C."/>
            <person name="Birren B."/>
        </authorList>
    </citation>
    <scope>NUCLEOTIDE SEQUENCE [LARGE SCALE GENOMIC DNA]</scope>
    <source>
        <strain evidence="3">Epiroticus2</strain>
    </source>
</reference>
<organism evidence="2 3">
    <name type="scientific">Anopheles epiroticus</name>
    <dbReference type="NCBI Taxonomy" id="199890"/>
    <lineage>
        <taxon>Eukaryota</taxon>
        <taxon>Metazoa</taxon>
        <taxon>Ecdysozoa</taxon>
        <taxon>Arthropoda</taxon>
        <taxon>Hexapoda</taxon>
        <taxon>Insecta</taxon>
        <taxon>Pterygota</taxon>
        <taxon>Neoptera</taxon>
        <taxon>Endopterygota</taxon>
        <taxon>Diptera</taxon>
        <taxon>Nematocera</taxon>
        <taxon>Culicoidea</taxon>
        <taxon>Culicidae</taxon>
        <taxon>Anophelinae</taxon>
        <taxon>Anopheles</taxon>
    </lineage>
</organism>
<feature type="region of interest" description="Disordered" evidence="1">
    <location>
        <begin position="124"/>
        <end position="161"/>
    </location>
</feature>
<dbReference type="VEuPathDB" id="VectorBase:AEPI002400"/>
<dbReference type="Proteomes" id="UP000075885">
    <property type="component" value="Unassembled WGS sequence"/>
</dbReference>
<keyword evidence="3" id="KW-1185">Reference proteome</keyword>
<evidence type="ECO:0000313" key="3">
    <source>
        <dbReference type="Proteomes" id="UP000075885"/>
    </source>
</evidence>
<evidence type="ECO:0000256" key="1">
    <source>
        <dbReference type="SAM" id="MobiDB-lite"/>
    </source>
</evidence>
<dbReference type="AlphaFoldDB" id="A0A182P652"/>
<dbReference type="EnsemblMetazoa" id="AEPI002400-RA">
    <property type="protein sequence ID" value="AEPI002400-PA"/>
    <property type="gene ID" value="AEPI002400"/>
</dbReference>
<feature type="region of interest" description="Disordered" evidence="1">
    <location>
        <begin position="241"/>
        <end position="271"/>
    </location>
</feature>
<accession>A0A182P652</accession>
<sequence length="300" mass="33228">MSSHHHHLHHVHHQHDNIMSEVEVPDANIVEVVDGSAAFGTEIDYDQYGGVDGHFEEVTCETEDSQGLMGHHHHLGHHGDDDEEILHHEPDIEQAVHEEVLDSSGDAMCVYGDINLENEIYIESATTTPPGPSSRKRKSLKQSRSGGGMMSRIRGNDGSVLHHHHHGLTAVEQMDVNHKRRRWEQKQVQIKTMEGEFSVTMWASGTDDDDGSNPEIDPDYTEYMTGKKITPDGCDTIPGIDLSDPKQLSEFTRPAHKSKSGSGKLSSSSSTSSNALLSAFVKMESVEIDNDASQYVIYTD</sequence>
<feature type="compositionally biased region" description="Low complexity" evidence="1">
    <location>
        <begin position="260"/>
        <end position="271"/>
    </location>
</feature>